<reference evidence="2 3" key="1">
    <citation type="journal article" date="2009" name="PLoS Genet.">
        <title>The genome of Nectria haematococca: contribution of supernumerary chromosomes to gene expansion.</title>
        <authorList>
            <person name="Coleman J.J."/>
            <person name="Rounsley S.D."/>
            <person name="Rodriguez-Carres M."/>
            <person name="Kuo A."/>
            <person name="Wasmann C.C."/>
            <person name="Grimwood J."/>
            <person name="Schmutz J."/>
            <person name="Taga M."/>
            <person name="White G.J."/>
            <person name="Zhou S."/>
            <person name="Schwartz D.C."/>
            <person name="Freitag M."/>
            <person name="Ma L.J."/>
            <person name="Danchin E.G."/>
            <person name="Henrissat B."/>
            <person name="Coutinho P.M."/>
            <person name="Nelson D.R."/>
            <person name="Straney D."/>
            <person name="Napoli C.A."/>
            <person name="Barker B.M."/>
            <person name="Gribskov M."/>
            <person name="Rep M."/>
            <person name="Kroken S."/>
            <person name="Molnar I."/>
            <person name="Rensing C."/>
            <person name="Kennell J.C."/>
            <person name="Zamora J."/>
            <person name="Farman M.L."/>
            <person name="Selker E.U."/>
            <person name="Salamov A."/>
            <person name="Shapiro H."/>
            <person name="Pangilinan J."/>
            <person name="Lindquist E."/>
            <person name="Lamers C."/>
            <person name="Grigoriev I.V."/>
            <person name="Geiser D.M."/>
            <person name="Covert S.F."/>
            <person name="Temporini E."/>
            <person name="Vanetten H.D."/>
        </authorList>
    </citation>
    <scope>NUCLEOTIDE SEQUENCE [LARGE SCALE GENOMIC DNA]</scope>
    <source>
        <strain evidence="3">ATCC MYA-4622 / CBS 123669 / FGSC 9596 / NRRL 45880 / 77-13-4</strain>
    </source>
</reference>
<dbReference type="OMA" id="KECTTHH"/>
<dbReference type="STRING" id="660122.C7ZJD0"/>
<evidence type="ECO:0000259" key="1">
    <source>
        <dbReference type="Pfam" id="PF06985"/>
    </source>
</evidence>
<sequence length="680" mass="76628">MNYTNPHSCHHCDGIILSLPEDNPDLYEIVEPSQSLLLLRVLRTLLRNNSILEALERTFLVEVDDMQIAHAVSEGCLFYEFVSSGLNKIRKPKTVSNDAEEAHGGDSQRPARFWIGIKLDDNAIEISAFYNTTRGSITSESLKYQVLHHCVFGVFAEEGPAADKFESLASTNVSSETSFAQARHWLQDCVQNHVECSRLTTRRSFTPTRLIKIFTRQGRRILQLTEPHGGQVPYAALSYCWGGEQIVQTTTQSILRHRTRINFQDLPQTIKDAVVVTENLGLQHLWVDALCIIQDDEGDKACEIDLMGHVYENAQVTIAASRAERVQEGFLQDLIPYGCNKQDWVFKMRYRDLEGQVSPVVIAPKLFRPPLDYLSNRAWAFQERLLSRRILEYSAACVHWTCQSHSDCDRRGGKCSVQELKKNTKVSRGVLYRNEAVTPEAWHTLVDEFSKRSLTLPEDRLPAIGGIAERFGLQSEDRYLAGIWQSHLPSGLLWIVDRFARGSPQTLPQASAWVAPTWSWASTMRPINGRVFVDSGISQVDILRVNIRAVAEGAVYGKVIYGSLTLRGVVIPVDWKLPQETEKYSNGTISNIPSISIHRDGVDASLPTDGMTAVRAYLLVVVASSDMMDLTGLILRQHSDQTYIRMGVFHVPYCPADKEKYPNLARGLLRSNREEEVTIV</sequence>
<dbReference type="EMBL" id="GG698933">
    <property type="protein sequence ID" value="EEU35828.1"/>
    <property type="molecule type" value="Genomic_DNA"/>
</dbReference>
<dbReference type="HOGENOM" id="CLU_002639_6_2_1"/>
<dbReference type="eggNOG" id="ENOG502RZ77">
    <property type="taxonomic scope" value="Eukaryota"/>
</dbReference>
<dbReference type="InterPro" id="IPR010730">
    <property type="entry name" value="HET"/>
</dbReference>
<proteinExistence type="predicted"/>
<dbReference type="InParanoid" id="C7ZJD0"/>
<dbReference type="VEuPathDB" id="FungiDB:NECHADRAFT_77212"/>
<gene>
    <name evidence="2" type="ORF">NECHADRAFT_77212</name>
</gene>
<dbReference type="KEGG" id="nhe:NECHADRAFT_77212"/>
<evidence type="ECO:0000313" key="3">
    <source>
        <dbReference type="Proteomes" id="UP000005206"/>
    </source>
</evidence>
<accession>C7ZJD0</accession>
<keyword evidence="3" id="KW-1185">Reference proteome</keyword>
<dbReference type="AlphaFoldDB" id="C7ZJD0"/>
<protein>
    <recommendedName>
        <fullName evidence="1">Heterokaryon incompatibility domain-containing protein</fullName>
    </recommendedName>
</protein>
<dbReference type="PANTHER" id="PTHR33112:SF16">
    <property type="entry name" value="HETEROKARYON INCOMPATIBILITY DOMAIN-CONTAINING PROTEIN"/>
    <property type="match status" value="1"/>
</dbReference>
<dbReference type="OrthoDB" id="5125733at2759"/>
<name>C7ZJD0_FUSV7</name>
<feature type="domain" description="Heterokaryon incompatibility" evidence="1">
    <location>
        <begin position="234"/>
        <end position="383"/>
    </location>
</feature>
<dbReference type="RefSeq" id="XP_003041541.1">
    <property type="nucleotide sequence ID" value="XM_003041495.1"/>
</dbReference>
<dbReference type="Pfam" id="PF06985">
    <property type="entry name" value="HET"/>
    <property type="match status" value="1"/>
</dbReference>
<dbReference type="Proteomes" id="UP000005206">
    <property type="component" value="Chromosome 3"/>
</dbReference>
<dbReference type="PANTHER" id="PTHR33112">
    <property type="entry name" value="DOMAIN PROTEIN, PUTATIVE-RELATED"/>
    <property type="match status" value="1"/>
</dbReference>
<evidence type="ECO:0000313" key="2">
    <source>
        <dbReference type="EMBL" id="EEU35828.1"/>
    </source>
</evidence>
<dbReference type="GeneID" id="9673968"/>
<organism evidence="2 3">
    <name type="scientific">Fusarium vanettenii (strain ATCC MYA-4622 / CBS 123669 / FGSC 9596 / NRRL 45880 / 77-13-4)</name>
    <name type="common">Fusarium solani subsp. pisi</name>
    <dbReference type="NCBI Taxonomy" id="660122"/>
    <lineage>
        <taxon>Eukaryota</taxon>
        <taxon>Fungi</taxon>
        <taxon>Dikarya</taxon>
        <taxon>Ascomycota</taxon>
        <taxon>Pezizomycotina</taxon>
        <taxon>Sordariomycetes</taxon>
        <taxon>Hypocreomycetidae</taxon>
        <taxon>Hypocreales</taxon>
        <taxon>Nectriaceae</taxon>
        <taxon>Fusarium</taxon>
        <taxon>Fusarium solani species complex</taxon>
        <taxon>Fusarium vanettenii</taxon>
    </lineage>
</organism>